<dbReference type="EMBL" id="ASHM01042473">
    <property type="protein sequence ID" value="PNX82662.1"/>
    <property type="molecule type" value="Genomic_DNA"/>
</dbReference>
<feature type="compositionally biased region" description="Low complexity" evidence="1">
    <location>
        <begin position="34"/>
        <end position="49"/>
    </location>
</feature>
<gene>
    <name evidence="2" type="ORF">L195_g038694</name>
</gene>
<dbReference type="Proteomes" id="UP000236291">
    <property type="component" value="Unassembled WGS sequence"/>
</dbReference>
<reference evidence="2 3" key="2">
    <citation type="journal article" date="2017" name="Front. Plant Sci.">
        <title>Gene Classification and Mining of Molecular Markers Useful in Red Clover (Trifolium pratense) Breeding.</title>
        <authorList>
            <person name="Istvanek J."/>
            <person name="Dluhosova J."/>
            <person name="Dluhos P."/>
            <person name="Patkova L."/>
            <person name="Nedelnik J."/>
            <person name="Repkova J."/>
        </authorList>
    </citation>
    <scope>NUCLEOTIDE SEQUENCE [LARGE SCALE GENOMIC DNA]</scope>
    <source>
        <strain evidence="3">cv. Tatra</strain>
        <tissue evidence="2">Young leaves</tissue>
    </source>
</reference>
<comment type="caution">
    <text evidence="2">The sequence shown here is derived from an EMBL/GenBank/DDBJ whole genome shotgun (WGS) entry which is preliminary data.</text>
</comment>
<proteinExistence type="predicted"/>
<dbReference type="AlphaFoldDB" id="A0A2K3LVU3"/>
<feature type="compositionally biased region" description="Basic and acidic residues" evidence="1">
    <location>
        <begin position="75"/>
        <end position="96"/>
    </location>
</feature>
<dbReference type="PANTHER" id="PTHR34112">
    <property type="entry name" value="C-JUN-AMINO-TERMINAL KINASE-INTERACTING PROTEIN"/>
    <property type="match status" value="1"/>
</dbReference>
<protein>
    <submittedName>
        <fullName evidence="2">Uncharacterized protein</fullName>
    </submittedName>
</protein>
<evidence type="ECO:0000256" key="1">
    <source>
        <dbReference type="SAM" id="MobiDB-lite"/>
    </source>
</evidence>
<accession>A0A2K3LVU3</accession>
<feature type="compositionally biased region" description="Polar residues" evidence="1">
    <location>
        <begin position="102"/>
        <end position="120"/>
    </location>
</feature>
<reference evidence="2 3" key="1">
    <citation type="journal article" date="2014" name="Am. J. Bot.">
        <title>Genome assembly and annotation for red clover (Trifolium pratense; Fabaceae).</title>
        <authorList>
            <person name="Istvanek J."/>
            <person name="Jaros M."/>
            <person name="Krenek A."/>
            <person name="Repkova J."/>
        </authorList>
    </citation>
    <scope>NUCLEOTIDE SEQUENCE [LARGE SCALE GENOMIC DNA]</scope>
    <source>
        <strain evidence="3">cv. Tatra</strain>
        <tissue evidence="2">Young leaves</tissue>
    </source>
</reference>
<name>A0A2K3LVU3_TRIPR</name>
<sequence length="198" mass="22200">MEKSKVKTESLWYPFSHIDNSDDIITLRELNGVSPASTPISTPTSTSDSTKSRSDFLKNLLRKSSSTGPSCALKKSKEASTRNDTSRHTTKSRDAPLVDISDANSLTEHRSNITNQNGNFTGEPLKLSSNVEHKHKTKPIIHSEEEEIAFLRSLGWEKNSEEDYDDGGLTLEEVLDFYDKHAKNCSYDQIFSKLCIKT</sequence>
<organism evidence="2 3">
    <name type="scientific">Trifolium pratense</name>
    <name type="common">Red clover</name>
    <dbReference type="NCBI Taxonomy" id="57577"/>
    <lineage>
        <taxon>Eukaryota</taxon>
        <taxon>Viridiplantae</taxon>
        <taxon>Streptophyta</taxon>
        <taxon>Embryophyta</taxon>
        <taxon>Tracheophyta</taxon>
        <taxon>Spermatophyta</taxon>
        <taxon>Magnoliopsida</taxon>
        <taxon>eudicotyledons</taxon>
        <taxon>Gunneridae</taxon>
        <taxon>Pentapetalae</taxon>
        <taxon>rosids</taxon>
        <taxon>fabids</taxon>
        <taxon>Fabales</taxon>
        <taxon>Fabaceae</taxon>
        <taxon>Papilionoideae</taxon>
        <taxon>50 kb inversion clade</taxon>
        <taxon>NPAAA clade</taxon>
        <taxon>Hologalegina</taxon>
        <taxon>IRL clade</taxon>
        <taxon>Trifolieae</taxon>
        <taxon>Trifolium</taxon>
    </lineage>
</organism>
<feature type="region of interest" description="Disordered" evidence="1">
    <location>
        <begin position="32"/>
        <end position="126"/>
    </location>
</feature>
<dbReference type="PANTHER" id="PTHR34112:SF13">
    <property type="entry name" value="OS04G0448200 PROTEIN"/>
    <property type="match status" value="1"/>
</dbReference>
<evidence type="ECO:0000313" key="3">
    <source>
        <dbReference type="Proteomes" id="UP000236291"/>
    </source>
</evidence>
<evidence type="ECO:0000313" key="2">
    <source>
        <dbReference type="EMBL" id="PNX82662.1"/>
    </source>
</evidence>